<dbReference type="AlphaFoldDB" id="A0AAF0Q9X6"/>
<protein>
    <submittedName>
        <fullName evidence="1">Uncharacterized protein</fullName>
    </submittedName>
</protein>
<proteinExistence type="predicted"/>
<reference evidence="1" key="1">
    <citation type="submission" date="2023-08" db="EMBL/GenBank/DDBJ databases">
        <title>A de novo genome assembly of Solanum verrucosum Schlechtendal, a Mexican diploid species geographically isolated from the other diploid A-genome species in potato relatives.</title>
        <authorList>
            <person name="Hosaka K."/>
        </authorList>
    </citation>
    <scope>NUCLEOTIDE SEQUENCE</scope>
    <source>
        <tissue evidence="1">Young leaves</tissue>
    </source>
</reference>
<evidence type="ECO:0000313" key="1">
    <source>
        <dbReference type="EMBL" id="WMV19112.1"/>
    </source>
</evidence>
<sequence>MARLLDMLLGNERFTRRTTPHMTWN</sequence>
<evidence type="ECO:0000313" key="2">
    <source>
        <dbReference type="Proteomes" id="UP001234989"/>
    </source>
</evidence>
<gene>
    <name evidence="1" type="ORF">MTR67_012497</name>
</gene>
<keyword evidence="2" id="KW-1185">Reference proteome</keyword>
<accession>A0AAF0Q9X6</accession>
<organism evidence="1 2">
    <name type="scientific">Solanum verrucosum</name>
    <dbReference type="NCBI Taxonomy" id="315347"/>
    <lineage>
        <taxon>Eukaryota</taxon>
        <taxon>Viridiplantae</taxon>
        <taxon>Streptophyta</taxon>
        <taxon>Embryophyta</taxon>
        <taxon>Tracheophyta</taxon>
        <taxon>Spermatophyta</taxon>
        <taxon>Magnoliopsida</taxon>
        <taxon>eudicotyledons</taxon>
        <taxon>Gunneridae</taxon>
        <taxon>Pentapetalae</taxon>
        <taxon>asterids</taxon>
        <taxon>lamiids</taxon>
        <taxon>Solanales</taxon>
        <taxon>Solanaceae</taxon>
        <taxon>Solanoideae</taxon>
        <taxon>Solaneae</taxon>
        <taxon>Solanum</taxon>
    </lineage>
</organism>
<dbReference type="EMBL" id="CP133614">
    <property type="protein sequence ID" value="WMV19112.1"/>
    <property type="molecule type" value="Genomic_DNA"/>
</dbReference>
<dbReference type="Proteomes" id="UP001234989">
    <property type="component" value="Chromosome 3"/>
</dbReference>
<name>A0AAF0Q9X6_SOLVR</name>